<accession>A0A348WCB0</accession>
<feature type="transmembrane region" description="Helical" evidence="1">
    <location>
        <begin position="26"/>
        <end position="45"/>
    </location>
</feature>
<protein>
    <submittedName>
        <fullName evidence="2">Uncharacterized protein</fullName>
    </submittedName>
</protein>
<keyword evidence="1" id="KW-0812">Transmembrane</keyword>
<sequence length="64" mass="7146">MAIWFVVITVIILLYAEQTEPMPVSIMGRLLIAAGIVVFVNLPFVRAIGRIYLNTTPDEPDLDD</sequence>
<organism evidence="2 3">
    <name type="scientific">Roseovarius nubinhibens</name>
    <dbReference type="NCBI Taxonomy" id="314263"/>
    <lineage>
        <taxon>Bacteria</taxon>
        <taxon>Pseudomonadati</taxon>
        <taxon>Pseudomonadota</taxon>
        <taxon>Alphaproteobacteria</taxon>
        <taxon>Rhodobacterales</taxon>
        <taxon>Roseobacteraceae</taxon>
        <taxon>Roseovarius</taxon>
    </lineage>
</organism>
<keyword evidence="1" id="KW-1133">Transmembrane helix</keyword>
<keyword evidence="1" id="KW-0472">Membrane</keyword>
<name>A0A348WCB0_9RHOB</name>
<dbReference type="EMBL" id="DMVW01000097">
    <property type="protein sequence ID" value="HAR52172.1"/>
    <property type="molecule type" value="Genomic_DNA"/>
</dbReference>
<evidence type="ECO:0000256" key="1">
    <source>
        <dbReference type="SAM" id="Phobius"/>
    </source>
</evidence>
<dbReference type="AlphaFoldDB" id="A0A348WCB0"/>
<evidence type="ECO:0000313" key="2">
    <source>
        <dbReference type="EMBL" id="HAR52172.1"/>
    </source>
</evidence>
<evidence type="ECO:0000313" key="3">
    <source>
        <dbReference type="Proteomes" id="UP000264719"/>
    </source>
</evidence>
<reference evidence="2 3" key="1">
    <citation type="journal article" date="2018" name="Nat. Biotechnol.">
        <title>A standardized bacterial taxonomy based on genome phylogeny substantially revises the tree of life.</title>
        <authorList>
            <person name="Parks D.H."/>
            <person name="Chuvochina M."/>
            <person name="Waite D.W."/>
            <person name="Rinke C."/>
            <person name="Skarshewski A."/>
            <person name="Chaumeil P.A."/>
            <person name="Hugenholtz P."/>
        </authorList>
    </citation>
    <scope>NUCLEOTIDE SEQUENCE [LARGE SCALE GENOMIC DNA]</scope>
    <source>
        <strain evidence="2">UBA9169</strain>
    </source>
</reference>
<dbReference type="Proteomes" id="UP000264719">
    <property type="component" value="Unassembled WGS sequence"/>
</dbReference>
<proteinExistence type="predicted"/>
<gene>
    <name evidence="2" type="ORF">DCS45_09900</name>
</gene>
<comment type="caution">
    <text evidence="2">The sequence shown here is derived from an EMBL/GenBank/DDBJ whole genome shotgun (WGS) entry which is preliminary data.</text>
</comment>